<dbReference type="AlphaFoldDB" id="A0AAV7PRL6"/>
<gene>
    <name evidence="2" type="ORF">NDU88_009030</name>
</gene>
<evidence type="ECO:0000256" key="1">
    <source>
        <dbReference type="SAM" id="MobiDB-lite"/>
    </source>
</evidence>
<accession>A0AAV7PRL6</accession>
<proteinExistence type="predicted"/>
<keyword evidence="3" id="KW-1185">Reference proteome</keyword>
<evidence type="ECO:0000313" key="3">
    <source>
        <dbReference type="Proteomes" id="UP001066276"/>
    </source>
</evidence>
<protein>
    <submittedName>
        <fullName evidence="2">Uncharacterized protein</fullName>
    </submittedName>
</protein>
<comment type="caution">
    <text evidence="2">The sequence shown here is derived from an EMBL/GenBank/DDBJ whole genome shotgun (WGS) entry which is preliminary data.</text>
</comment>
<evidence type="ECO:0000313" key="2">
    <source>
        <dbReference type="EMBL" id="KAJ1130680.1"/>
    </source>
</evidence>
<feature type="compositionally biased region" description="Basic and acidic residues" evidence="1">
    <location>
        <begin position="42"/>
        <end position="51"/>
    </location>
</feature>
<name>A0AAV7PRL6_PLEWA</name>
<organism evidence="2 3">
    <name type="scientific">Pleurodeles waltl</name>
    <name type="common">Iberian ribbed newt</name>
    <dbReference type="NCBI Taxonomy" id="8319"/>
    <lineage>
        <taxon>Eukaryota</taxon>
        <taxon>Metazoa</taxon>
        <taxon>Chordata</taxon>
        <taxon>Craniata</taxon>
        <taxon>Vertebrata</taxon>
        <taxon>Euteleostomi</taxon>
        <taxon>Amphibia</taxon>
        <taxon>Batrachia</taxon>
        <taxon>Caudata</taxon>
        <taxon>Salamandroidea</taxon>
        <taxon>Salamandridae</taxon>
        <taxon>Pleurodelinae</taxon>
        <taxon>Pleurodeles</taxon>
    </lineage>
</organism>
<sequence length="68" mass="7859">MKEKHTASSQRFEPKLHEIKRAINKHAAPGCGTHWITLKHARSEMDRDSARSRNPQTKRRGVTRALQD</sequence>
<feature type="region of interest" description="Disordered" evidence="1">
    <location>
        <begin position="42"/>
        <end position="68"/>
    </location>
</feature>
<dbReference type="Proteomes" id="UP001066276">
    <property type="component" value="Chromosome 7"/>
</dbReference>
<reference evidence="2" key="1">
    <citation type="journal article" date="2022" name="bioRxiv">
        <title>Sequencing and chromosome-scale assembly of the giantPleurodeles waltlgenome.</title>
        <authorList>
            <person name="Brown T."/>
            <person name="Elewa A."/>
            <person name="Iarovenko S."/>
            <person name="Subramanian E."/>
            <person name="Araus A.J."/>
            <person name="Petzold A."/>
            <person name="Susuki M."/>
            <person name="Suzuki K.-i.T."/>
            <person name="Hayashi T."/>
            <person name="Toyoda A."/>
            <person name="Oliveira C."/>
            <person name="Osipova E."/>
            <person name="Leigh N.D."/>
            <person name="Simon A."/>
            <person name="Yun M.H."/>
        </authorList>
    </citation>
    <scope>NUCLEOTIDE SEQUENCE</scope>
    <source>
        <strain evidence="2">20211129_DDA</strain>
        <tissue evidence="2">Liver</tissue>
    </source>
</reference>
<dbReference type="EMBL" id="JANPWB010000011">
    <property type="protein sequence ID" value="KAJ1130680.1"/>
    <property type="molecule type" value="Genomic_DNA"/>
</dbReference>